<evidence type="ECO:0000313" key="4">
    <source>
        <dbReference type="EMBL" id="EAZ90719.1"/>
    </source>
</evidence>
<comment type="similarity">
    <text evidence="1 3">Belongs to the PemK/MazF family.</text>
</comment>
<dbReference type="PANTHER" id="PTHR33988">
    <property type="entry name" value="ENDORIBONUCLEASE MAZF-RELATED"/>
    <property type="match status" value="1"/>
</dbReference>
<keyword evidence="3" id="KW-0255">Endonuclease</keyword>
<organism evidence="4 5">
    <name type="scientific">Crocosphaera chwakensis CCY0110</name>
    <dbReference type="NCBI Taxonomy" id="391612"/>
    <lineage>
        <taxon>Bacteria</taxon>
        <taxon>Bacillati</taxon>
        <taxon>Cyanobacteriota</taxon>
        <taxon>Cyanophyceae</taxon>
        <taxon>Oscillatoriophycideae</taxon>
        <taxon>Chroococcales</taxon>
        <taxon>Aphanothecaceae</taxon>
        <taxon>Crocosphaera</taxon>
        <taxon>Crocosphaera chwakensis</taxon>
    </lineage>
</organism>
<dbReference type="InterPro" id="IPR011067">
    <property type="entry name" value="Plasmid_toxin/cell-grow_inhib"/>
</dbReference>
<evidence type="ECO:0000313" key="5">
    <source>
        <dbReference type="Proteomes" id="UP000003781"/>
    </source>
</evidence>
<dbReference type="PANTHER" id="PTHR33988:SF2">
    <property type="entry name" value="ENDORIBONUCLEASE MAZF"/>
    <property type="match status" value="1"/>
</dbReference>
<evidence type="ECO:0000256" key="3">
    <source>
        <dbReference type="PIRNR" id="PIRNR033490"/>
    </source>
</evidence>
<dbReference type="GO" id="GO:0016787">
    <property type="term" value="F:hydrolase activity"/>
    <property type="evidence" value="ECO:0007669"/>
    <property type="project" value="UniProtKB-KW"/>
</dbReference>
<dbReference type="RefSeq" id="WP_008276198.1">
    <property type="nucleotide sequence ID" value="NZ_AAXW01000021.1"/>
</dbReference>
<reference evidence="4 5" key="1">
    <citation type="submission" date="2007-03" db="EMBL/GenBank/DDBJ databases">
        <authorList>
            <person name="Stal L."/>
            <person name="Ferriera S."/>
            <person name="Johnson J."/>
            <person name="Kravitz S."/>
            <person name="Beeson K."/>
            <person name="Sutton G."/>
            <person name="Rogers Y.-H."/>
            <person name="Friedman R."/>
            <person name="Frazier M."/>
            <person name="Venter J.C."/>
        </authorList>
    </citation>
    <scope>NUCLEOTIDE SEQUENCE [LARGE SCALE GENOMIC DNA]</scope>
    <source>
        <strain evidence="4 5">CCY0110</strain>
    </source>
</reference>
<comment type="caution">
    <text evidence="4">The sequence shown here is derived from an EMBL/GenBank/DDBJ whole genome shotgun (WGS) entry which is preliminary data.</text>
</comment>
<proteinExistence type="inferred from homology"/>
<name>A3IS41_9CHRO</name>
<dbReference type="GO" id="GO:0003677">
    <property type="term" value="F:DNA binding"/>
    <property type="evidence" value="ECO:0007669"/>
    <property type="project" value="InterPro"/>
</dbReference>
<dbReference type="EMBL" id="AAXW01000021">
    <property type="protein sequence ID" value="EAZ90719.1"/>
    <property type="molecule type" value="Genomic_DNA"/>
</dbReference>
<evidence type="ECO:0000256" key="2">
    <source>
        <dbReference type="ARBA" id="ARBA00022649"/>
    </source>
</evidence>
<accession>A3IS41</accession>
<dbReference type="GO" id="GO:0006402">
    <property type="term" value="P:mRNA catabolic process"/>
    <property type="evidence" value="ECO:0007669"/>
    <property type="project" value="TreeGrafter"/>
</dbReference>
<dbReference type="PIRSF" id="PIRSF033490">
    <property type="entry name" value="MazF"/>
    <property type="match status" value="1"/>
</dbReference>
<keyword evidence="3" id="KW-0540">Nuclease</keyword>
<dbReference type="AlphaFoldDB" id="A3IS41"/>
<gene>
    <name evidence="4" type="ORF">CY0110_32265</name>
</gene>
<keyword evidence="5" id="KW-1185">Reference proteome</keyword>
<protein>
    <recommendedName>
        <fullName evidence="3">mRNA interferase</fullName>
        <ecNumber evidence="3">3.1.-.-</ecNumber>
    </recommendedName>
</protein>
<keyword evidence="3" id="KW-0378">Hydrolase</keyword>
<dbReference type="EC" id="3.1.-.-" evidence="3"/>
<dbReference type="GO" id="GO:0004521">
    <property type="term" value="F:RNA endonuclease activity"/>
    <property type="evidence" value="ECO:0007669"/>
    <property type="project" value="TreeGrafter"/>
</dbReference>
<comment type="function">
    <text evidence="3">Toxic component of a type II toxin-antitoxin (TA) system.</text>
</comment>
<keyword evidence="2" id="KW-1277">Toxin-antitoxin system</keyword>
<dbReference type="Pfam" id="PF02452">
    <property type="entry name" value="PemK_toxin"/>
    <property type="match status" value="1"/>
</dbReference>
<dbReference type="OrthoDB" id="9808744at2"/>
<dbReference type="SUPFAM" id="SSF50118">
    <property type="entry name" value="Cell growth inhibitor/plasmid maintenance toxic component"/>
    <property type="match status" value="1"/>
</dbReference>
<dbReference type="InterPro" id="IPR003477">
    <property type="entry name" value="PemK-like"/>
</dbReference>
<dbReference type="eggNOG" id="COG2337">
    <property type="taxonomic scope" value="Bacteria"/>
</dbReference>
<dbReference type="Gene3D" id="2.30.30.110">
    <property type="match status" value="1"/>
</dbReference>
<dbReference type="GO" id="GO:0016075">
    <property type="term" value="P:rRNA catabolic process"/>
    <property type="evidence" value="ECO:0007669"/>
    <property type="project" value="TreeGrafter"/>
</dbReference>
<dbReference type="Proteomes" id="UP000003781">
    <property type="component" value="Unassembled WGS sequence"/>
</dbReference>
<evidence type="ECO:0000256" key="1">
    <source>
        <dbReference type="ARBA" id="ARBA00007521"/>
    </source>
</evidence>
<sequence>MKIERGEIWVATLDPTQGSEQAGIRPVIIFQENTISQFTTTIISIPLTTNLRRSSLPSCLFIPQNEGGLNQDSVALCHQLRVLDKTRLRRKLGKLSLNTINQLESIVLFTLGYQQ</sequence>